<dbReference type="InterPro" id="IPR029058">
    <property type="entry name" value="AB_hydrolase_fold"/>
</dbReference>
<dbReference type="OrthoDB" id="31158at2"/>
<organism evidence="3 4">
    <name type="scientific">Ligilactobacillus hayakitensis DSM 18933 = JCM 14209</name>
    <dbReference type="NCBI Taxonomy" id="1423755"/>
    <lineage>
        <taxon>Bacteria</taxon>
        <taxon>Bacillati</taxon>
        <taxon>Bacillota</taxon>
        <taxon>Bacilli</taxon>
        <taxon>Lactobacillales</taxon>
        <taxon>Lactobacillaceae</taxon>
        <taxon>Ligilactobacillus</taxon>
    </lineage>
</organism>
<dbReference type="AlphaFoldDB" id="A0A0R1WLP8"/>
<evidence type="ECO:0000313" key="4">
    <source>
        <dbReference type="Proteomes" id="UP000051054"/>
    </source>
</evidence>
<dbReference type="PATRIC" id="fig|1423755.3.peg.729"/>
<dbReference type="InterPro" id="IPR002925">
    <property type="entry name" value="Dienelactn_hydro"/>
</dbReference>
<sequence>MIIVDDKVINGIPVLELVDSKLEAEKLPLAFFFHGWNGSKERVLPQGYELAKRGFRVVLPEAKFHGARSMGKTETHLMEFWQIVNSSINEFGGILEHYQSEVGIKDNFVGISGLSMGGITTIGILDKFTEVKAAVCLMGCPEPGKFFDLMVTNIIAKQPIPQEIIDSQAKMVADFDLSLEPEKIASRYIHFWHGTADSTVPHEFTKEFFDKVKNKSYAQNVTLTLSKGKGHKVDQETTIDMADRMFEFYQVNDK</sequence>
<dbReference type="PANTHER" id="PTHR22946:SF9">
    <property type="entry name" value="POLYKETIDE TRANSFERASE AF380"/>
    <property type="match status" value="1"/>
</dbReference>
<dbReference type="PANTHER" id="PTHR22946">
    <property type="entry name" value="DIENELACTONE HYDROLASE DOMAIN-CONTAINING PROTEIN-RELATED"/>
    <property type="match status" value="1"/>
</dbReference>
<dbReference type="SUPFAM" id="SSF53474">
    <property type="entry name" value="alpha/beta-Hydrolases"/>
    <property type="match status" value="1"/>
</dbReference>
<dbReference type="RefSeq" id="WP_025021916.1">
    <property type="nucleotide sequence ID" value="NZ_AZGD01000090.1"/>
</dbReference>
<gene>
    <name evidence="3" type="ORF">FC40_GL000676</name>
</gene>
<dbReference type="InterPro" id="IPR050261">
    <property type="entry name" value="FrsA_esterase"/>
</dbReference>
<protein>
    <submittedName>
        <fullName evidence="3">Hydrolase</fullName>
    </submittedName>
</protein>
<dbReference type="EMBL" id="AZGD01000090">
    <property type="protein sequence ID" value="KRM18890.1"/>
    <property type="molecule type" value="Genomic_DNA"/>
</dbReference>
<dbReference type="GO" id="GO:0052689">
    <property type="term" value="F:carboxylic ester hydrolase activity"/>
    <property type="evidence" value="ECO:0007669"/>
    <property type="project" value="UniProtKB-ARBA"/>
</dbReference>
<evidence type="ECO:0000313" key="3">
    <source>
        <dbReference type="EMBL" id="KRM18890.1"/>
    </source>
</evidence>
<evidence type="ECO:0000256" key="1">
    <source>
        <dbReference type="ARBA" id="ARBA00022801"/>
    </source>
</evidence>
<dbReference type="Proteomes" id="UP000051054">
    <property type="component" value="Unassembled WGS sequence"/>
</dbReference>
<name>A0A0R1WLP8_9LACO</name>
<comment type="caution">
    <text evidence="3">The sequence shown here is derived from an EMBL/GenBank/DDBJ whole genome shotgun (WGS) entry which is preliminary data.</text>
</comment>
<proteinExistence type="predicted"/>
<dbReference type="STRING" id="1423755.FC40_GL000676"/>
<evidence type="ECO:0000259" key="2">
    <source>
        <dbReference type="Pfam" id="PF01738"/>
    </source>
</evidence>
<accession>A0A0R1WLP8</accession>
<keyword evidence="4" id="KW-1185">Reference proteome</keyword>
<dbReference type="eggNOG" id="COG1073">
    <property type="taxonomic scope" value="Bacteria"/>
</dbReference>
<dbReference type="Gene3D" id="3.40.50.1820">
    <property type="entry name" value="alpha/beta hydrolase"/>
    <property type="match status" value="1"/>
</dbReference>
<reference evidence="3 4" key="1">
    <citation type="journal article" date="2015" name="Genome Announc.">
        <title>Expanding the biotechnology potential of lactobacilli through comparative genomics of 213 strains and associated genera.</title>
        <authorList>
            <person name="Sun Z."/>
            <person name="Harris H.M."/>
            <person name="McCann A."/>
            <person name="Guo C."/>
            <person name="Argimon S."/>
            <person name="Zhang W."/>
            <person name="Yang X."/>
            <person name="Jeffery I.B."/>
            <person name="Cooney J.C."/>
            <person name="Kagawa T.F."/>
            <person name="Liu W."/>
            <person name="Song Y."/>
            <person name="Salvetti E."/>
            <person name="Wrobel A."/>
            <person name="Rasinkangas P."/>
            <person name="Parkhill J."/>
            <person name="Rea M.C."/>
            <person name="O'Sullivan O."/>
            <person name="Ritari J."/>
            <person name="Douillard F.P."/>
            <person name="Paul Ross R."/>
            <person name="Yang R."/>
            <person name="Briner A.E."/>
            <person name="Felis G.E."/>
            <person name="de Vos W.M."/>
            <person name="Barrangou R."/>
            <person name="Klaenhammer T.R."/>
            <person name="Caufield P.W."/>
            <person name="Cui Y."/>
            <person name="Zhang H."/>
            <person name="O'Toole P.W."/>
        </authorList>
    </citation>
    <scope>NUCLEOTIDE SEQUENCE [LARGE SCALE GENOMIC DNA]</scope>
    <source>
        <strain evidence="3 4">DSM 18933</strain>
    </source>
</reference>
<dbReference type="Pfam" id="PF01738">
    <property type="entry name" value="DLH"/>
    <property type="match status" value="1"/>
</dbReference>
<feature type="domain" description="Dienelactone hydrolase" evidence="2">
    <location>
        <begin position="26"/>
        <end position="160"/>
    </location>
</feature>
<keyword evidence="1 3" id="KW-0378">Hydrolase</keyword>